<comment type="caution">
    <text evidence="4">The sequence shown here is derived from an EMBL/GenBank/DDBJ whole genome shotgun (WGS) entry which is preliminary data.</text>
</comment>
<dbReference type="GO" id="GO:0015074">
    <property type="term" value="P:DNA integration"/>
    <property type="evidence" value="ECO:0007669"/>
    <property type="project" value="InterPro"/>
</dbReference>
<keyword evidence="1" id="KW-0233">DNA recombination</keyword>
<evidence type="ECO:0000256" key="1">
    <source>
        <dbReference type="ARBA" id="ARBA00023172"/>
    </source>
</evidence>
<dbReference type="GO" id="GO:0006310">
    <property type="term" value="P:DNA recombination"/>
    <property type="evidence" value="ECO:0007669"/>
    <property type="project" value="UniProtKB-KW"/>
</dbReference>
<dbReference type="SUPFAM" id="SSF56349">
    <property type="entry name" value="DNA breaking-rejoining enzymes"/>
    <property type="match status" value="1"/>
</dbReference>
<feature type="domain" description="Tyr recombinase" evidence="3">
    <location>
        <begin position="104"/>
        <end position="322"/>
    </location>
</feature>
<gene>
    <name evidence="4" type="ORF">EUA94_12015</name>
</gene>
<feature type="region of interest" description="Disordered" evidence="2">
    <location>
        <begin position="331"/>
        <end position="376"/>
    </location>
</feature>
<dbReference type="InterPro" id="IPR002104">
    <property type="entry name" value="Integrase_catalytic"/>
</dbReference>
<reference evidence="4 5" key="1">
    <citation type="submission" date="2019-01" db="EMBL/GenBank/DDBJ databases">
        <title>Novel species of Nocardioides.</title>
        <authorList>
            <person name="Liu Q."/>
            <person name="X Y.-H."/>
        </authorList>
    </citation>
    <scope>NUCLEOTIDE SEQUENCE [LARGE SCALE GENOMIC DNA]</scope>
    <source>
        <strain evidence="4 5">HLT2-9</strain>
    </source>
</reference>
<accession>A0A4Q2SY18</accession>
<dbReference type="GO" id="GO:0003677">
    <property type="term" value="F:DNA binding"/>
    <property type="evidence" value="ECO:0007669"/>
    <property type="project" value="InterPro"/>
</dbReference>
<feature type="region of interest" description="Disordered" evidence="2">
    <location>
        <begin position="1"/>
        <end position="29"/>
    </location>
</feature>
<evidence type="ECO:0000313" key="4">
    <source>
        <dbReference type="EMBL" id="RYC10523.1"/>
    </source>
</evidence>
<dbReference type="OrthoDB" id="4326943at2"/>
<evidence type="ECO:0000313" key="5">
    <source>
        <dbReference type="Proteomes" id="UP000291101"/>
    </source>
</evidence>
<dbReference type="Gene3D" id="1.10.443.10">
    <property type="entry name" value="Intergrase catalytic core"/>
    <property type="match status" value="1"/>
</dbReference>
<dbReference type="PANTHER" id="PTHR30349:SF64">
    <property type="entry name" value="PROPHAGE INTEGRASE INTD-RELATED"/>
    <property type="match status" value="1"/>
</dbReference>
<dbReference type="InterPro" id="IPR013762">
    <property type="entry name" value="Integrase-like_cat_sf"/>
</dbReference>
<dbReference type="AlphaFoldDB" id="A0A4Q2SY18"/>
<evidence type="ECO:0000256" key="2">
    <source>
        <dbReference type="SAM" id="MobiDB-lite"/>
    </source>
</evidence>
<protein>
    <submittedName>
        <fullName evidence="4">Site-specific integrase</fullName>
    </submittedName>
</protein>
<keyword evidence="5" id="KW-1185">Reference proteome</keyword>
<dbReference type="EMBL" id="SDWV01000011">
    <property type="protein sequence ID" value="RYC10523.1"/>
    <property type="molecule type" value="Genomic_DNA"/>
</dbReference>
<dbReference type="Pfam" id="PF00589">
    <property type="entry name" value="Phage_integrase"/>
    <property type="match status" value="1"/>
</dbReference>
<name>A0A4Q2SY18_9ACTN</name>
<dbReference type="Proteomes" id="UP000291101">
    <property type="component" value="Unassembled WGS sequence"/>
</dbReference>
<dbReference type="InterPro" id="IPR050090">
    <property type="entry name" value="Tyrosine_recombinase_XerCD"/>
</dbReference>
<dbReference type="InterPro" id="IPR011010">
    <property type="entry name" value="DNA_brk_join_enz"/>
</dbReference>
<dbReference type="PROSITE" id="PS51898">
    <property type="entry name" value="TYR_RECOMBINASE"/>
    <property type="match status" value="1"/>
</dbReference>
<evidence type="ECO:0000259" key="3">
    <source>
        <dbReference type="PROSITE" id="PS51898"/>
    </source>
</evidence>
<proteinExistence type="predicted"/>
<dbReference type="PANTHER" id="PTHR30349">
    <property type="entry name" value="PHAGE INTEGRASE-RELATED"/>
    <property type="match status" value="1"/>
</dbReference>
<feature type="compositionally biased region" description="Basic and acidic residues" evidence="2">
    <location>
        <begin position="356"/>
        <end position="376"/>
    </location>
</feature>
<feature type="compositionally biased region" description="Low complexity" evidence="2">
    <location>
        <begin position="17"/>
        <end position="29"/>
    </location>
</feature>
<sequence>MASLGRRERSRPRRSRSTTTRSALSSSPRSALYESGVNVPFLDRLLADIEHGRPHGAYRGRAGGRSTKQLRVVLTGMLGLAVSHGALPANPMRDTATSARESKREVQFLTVSQAQTLRHLVRRSSMRVEGRRMANVDLEELVDVLLGTGCREGEALAIRPRDLIDLDGTVPMLHVCGTLVEPRGGFVEVLHRQDTTKSREDRTLILPDRVVEVLKRRIDRTPPADPDAPIFGTRFGTWISPSNMRTRLRRALSRAEAADPVTADDLAGTTFHTLRRTVGTLIAHEISLDAARAQLGHRDPSVTFQHYVGRRAVAPDVRTILDRLLGDLPATGSGTLPCRDSSHRAPGVTLPTRLQRSGDPERHPPPTDMRPRGIGR</sequence>
<organism evidence="4 5">
    <name type="scientific">Nocardioides zhouii</name>
    <dbReference type="NCBI Taxonomy" id="1168729"/>
    <lineage>
        <taxon>Bacteria</taxon>
        <taxon>Bacillati</taxon>
        <taxon>Actinomycetota</taxon>
        <taxon>Actinomycetes</taxon>
        <taxon>Propionibacteriales</taxon>
        <taxon>Nocardioidaceae</taxon>
        <taxon>Nocardioides</taxon>
    </lineage>
</organism>